<dbReference type="EMBL" id="ABSU01000001">
    <property type="protein sequence ID" value="EFE36728.1"/>
    <property type="molecule type" value="Genomic_DNA"/>
</dbReference>
<reference evidence="2" key="1">
    <citation type="journal article" date="2011" name="Genome Biol.">
        <title>Comparative and functional genomics provide insights into the pathogenicity of dermatophytic fungi.</title>
        <authorList>
            <person name="Burmester A."/>
            <person name="Shelest E."/>
            <person name="Gloeckner G."/>
            <person name="Heddergott C."/>
            <person name="Schindler S."/>
            <person name="Staib P."/>
            <person name="Heidel A."/>
            <person name="Felder M."/>
            <person name="Petzold A."/>
            <person name="Szafranski K."/>
            <person name="Feuermann M."/>
            <person name="Pedruzzi I."/>
            <person name="Priebe S."/>
            <person name="Groth M."/>
            <person name="Winkler R."/>
            <person name="Li W."/>
            <person name="Kniemeyer O."/>
            <person name="Schroeckh V."/>
            <person name="Hertweck C."/>
            <person name="Hube B."/>
            <person name="White T.C."/>
            <person name="Platzer M."/>
            <person name="Guthke R."/>
            <person name="Heitman J."/>
            <person name="Woestemeyer J."/>
            <person name="Zipfel P.F."/>
            <person name="Monod M."/>
            <person name="Brakhage A.A."/>
        </authorList>
    </citation>
    <scope>NUCLEOTIDE SEQUENCE [LARGE SCALE GENOMIC DNA]</scope>
    <source>
        <strain evidence="2">ATCC MYA-4681 / CBS 112371</strain>
    </source>
</reference>
<comment type="caution">
    <text evidence="1">The sequence shown here is derived from an EMBL/GenBank/DDBJ whole genome shotgun (WGS) entry which is preliminary data.</text>
</comment>
<accession>D4AJ05</accession>
<dbReference type="Proteomes" id="UP000008866">
    <property type="component" value="Unassembled WGS sequence"/>
</dbReference>
<keyword evidence="2" id="KW-1185">Reference proteome</keyword>
<dbReference type="KEGG" id="abe:ARB_04253"/>
<name>D4AJ05_ARTBC</name>
<dbReference type="HOGENOM" id="CLU_1204514_0_0_1"/>
<evidence type="ECO:0000313" key="1">
    <source>
        <dbReference type="EMBL" id="EFE36728.1"/>
    </source>
</evidence>
<evidence type="ECO:0000313" key="2">
    <source>
        <dbReference type="Proteomes" id="UP000008866"/>
    </source>
</evidence>
<gene>
    <name evidence="1" type="ORF">ARB_04253</name>
</gene>
<dbReference type="RefSeq" id="XP_003017373.1">
    <property type="nucleotide sequence ID" value="XM_003017327.1"/>
</dbReference>
<dbReference type="GeneID" id="9524482"/>
<organism evidence="1 2">
    <name type="scientific">Arthroderma benhamiae (strain ATCC MYA-4681 / CBS 112371)</name>
    <name type="common">Trichophyton mentagrophytes</name>
    <dbReference type="NCBI Taxonomy" id="663331"/>
    <lineage>
        <taxon>Eukaryota</taxon>
        <taxon>Fungi</taxon>
        <taxon>Dikarya</taxon>
        <taxon>Ascomycota</taxon>
        <taxon>Pezizomycotina</taxon>
        <taxon>Eurotiomycetes</taxon>
        <taxon>Eurotiomycetidae</taxon>
        <taxon>Onygenales</taxon>
        <taxon>Arthrodermataceae</taxon>
        <taxon>Trichophyton</taxon>
    </lineage>
</organism>
<dbReference type="OMA" id="IDEMAHC"/>
<sequence length="230" mass="25462">MTTGKDIGVQSKRTGLPLADLQSKWDNIDTVLNRGPLAGDAEIDNTALADTRGEYGVSPSYITGLCRLTRKYLQSFPGRDTPSPNTMLHQQCSDLLARQRAFTPGALGRIESALQYRMGMSSLANQLVVGISLPLPQGVSCDEWDEDIKFSYGQKERSSLFHRLLSLFPSASPNQGVKGWTKPCWYIVAALIEADLSPSQVDRKIQQLFEAVEEIRQTPEDRCADIIKSK</sequence>
<dbReference type="AlphaFoldDB" id="D4AJ05"/>
<dbReference type="eggNOG" id="ENOG502SNM5">
    <property type="taxonomic scope" value="Eukaryota"/>
</dbReference>
<protein>
    <submittedName>
        <fullName evidence="1">Uncharacterized protein</fullName>
    </submittedName>
</protein>
<proteinExistence type="predicted"/>